<dbReference type="Proteomes" id="UP000638353">
    <property type="component" value="Unassembled WGS sequence"/>
</dbReference>
<comment type="similarity">
    <text evidence="1">In the C-terminal section; belongs to the transposase 35 family.</text>
</comment>
<dbReference type="Pfam" id="PF01385">
    <property type="entry name" value="OrfB_IS605"/>
    <property type="match status" value="1"/>
</dbReference>
<keyword evidence="2" id="KW-0815">Transposition</keyword>
<name>A0A918WSX2_9ACTN</name>
<feature type="region of interest" description="Disordered" evidence="5">
    <location>
        <begin position="328"/>
        <end position="372"/>
    </location>
</feature>
<feature type="compositionally biased region" description="Basic and acidic residues" evidence="5">
    <location>
        <begin position="358"/>
        <end position="372"/>
    </location>
</feature>
<gene>
    <name evidence="8" type="ORF">GCM10010334_06140</name>
</gene>
<evidence type="ECO:0000259" key="7">
    <source>
        <dbReference type="Pfam" id="PF07282"/>
    </source>
</evidence>
<reference evidence="8" key="2">
    <citation type="submission" date="2020-09" db="EMBL/GenBank/DDBJ databases">
        <authorList>
            <person name="Sun Q."/>
            <person name="Ohkuma M."/>
        </authorList>
    </citation>
    <scope>NUCLEOTIDE SEQUENCE</scope>
    <source>
        <strain evidence="8">JCM 4637</strain>
    </source>
</reference>
<evidence type="ECO:0000256" key="5">
    <source>
        <dbReference type="SAM" id="MobiDB-lite"/>
    </source>
</evidence>
<feature type="domain" description="Cas12f1-like TNB" evidence="7">
    <location>
        <begin position="248"/>
        <end position="314"/>
    </location>
</feature>
<dbReference type="EMBL" id="BMVC01000001">
    <property type="protein sequence ID" value="GHC79691.1"/>
    <property type="molecule type" value="Genomic_DNA"/>
</dbReference>
<keyword evidence="3" id="KW-0238">DNA-binding</keyword>
<sequence length="372" mass="42297">MITQGKKRAERSWLGEVSAVVLQQSLRDLEGAYRAFFDSRSGKRKDPRAGPPSFKSLKDRRQSVRFTANARWKITGKGLLSLPKIGDIPVRWSRTLPAVPSTVTVIKDASGRFFASFVIETDPQADADRWPVEDVSGREVGLDMGLNHFAVLSTGEKIASPRFLRRAEKKLRKLQRGHARKQKGSKNKEKSRRALARQHAKVADARHHFHHEWSSRLVREHQAIYAETLNVQGMARGNLAKSIHDAGWSSFLAMLEYKAARYGRVFQQVGRFFPSSQRCSVCHRIDGPKPLHVRTWTCEGCGTVHDRDTNAADNTRQEGRRLHTLNQQLKVAEGHHGDPKRLRSDEKTKDRRSRHDAKKQEAKESRPENRAA</sequence>
<feature type="domain" description="Probable transposase IS891/IS1136/IS1341" evidence="6">
    <location>
        <begin position="136"/>
        <end position="236"/>
    </location>
</feature>
<evidence type="ECO:0000259" key="6">
    <source>
        <dbReference type="Pfam" id="PF01385"/>
    </source>
</evidence>
<comment type="caution">
    <text evidence="8">The sequence shown here is derived from an EMBL/GenBank/DDBJ whole genome shotgun (WGS) entry which is preliminary data.</text>
</comment>
<organism evidence="8 9">
    <name type="scientific">Streptomyces finlayi</name>
    <dbReference type="NCBI Taxonomy" id="67296"/>
    <lineage>
        <taxon>Bacteria</taxon>
        <taxon>Bacillati</taxon>
        <taxon>Actinomycetota</taxon>
        <taxon>Actinomycetes</taxon>
        <taxon>Kitasatosporales</taxon>
        <taxon>Streptomycetaceae</taxon>
        <taxon>Streptomyces</taxon>
    </lineage>
</organism>
<dbReference type="GO" id="GO:0003677">
    <property type="term" value="F:DNA binding"/>
    <property type="evidence" value="ECO:0007669"/>
    <property type="project" value="UniProtKB-KW"/>
</dbReference>
<evidence type="ECO:0000256" key="3">
    <source>
        <dbReference type="ARBA" id="ARBA00023125"/>
    </source>
</evidence>
<dbReference type="GO" id="GO:0006310">
    <property type="term" value="P:DNA recombination"/>
    <property type="evidence" value="ECO:0007669"/>
    <property type="project" value="UniProtKB-KW"/>
</dbReference>
<evidence type="ECO:0000313" key="8">
    <source>
        <dbReference type="EMBL" id="GHC79691.1"/>
    </source>
</evidence>
<evidence type="ECO:0000256" key="2">
    <source>
        <dbReference type="ARBA" id="ARBA00022578"/>
    </source>
</evidence>
<proteinExistence type="inferred from homology"/>
<dbReference type="RefSeq" id="WP_308436933.1">
    <property type="nucleotide sequence ID" value="NZ_BMVC01000001.1"/>
</dbReference>
<protein>
    <submittedName>
        <fullName evidence="8">Transposase</fullName>
    </submittedName>
</protein>
<feature type="region of interest" description="Disordered" evidence="5">
    <location>
        <begin position="171"/>
        <end position="192"/>
    </location>
</feature>
<keyword evidence="4" id="KW-0233">DNA recombination</keyword>
<evidence type="ECO:0000313" key="9">
    <source>
        <dbReference type="Proteomes" id="UP000638353"/>
    </source>
</evidence>
<dbReference type="AlphaFoldDB" id="A0A918WSX2"/>
<accession>A0A918WSX2</accession>
<dbReference type="InterPro" id="IPR010095">
    <property type="entry name" value="Cas12f1-like_TNB"/>
</dbReference>
<evidence type="ECO:0000256" key="4">
    <source>
        <dbReference type="ARBA" id="ARBA00023172"/>
    </source>
</evidence>
<evidence type="ECO:0000256" key="1">
    <source>
        <dbReference type="ARBA" id="ARBA00008761"/>
    </source>
</evidence>
<dbReference type="InterPro" id="IPR001959">
    <property type="entry name" value="Transposase"/>
</dbReference>
<dbReference type="GO" id="GO:0032196">
    <property type="term" value="P:transposition"/>
    <property type="evidence" value="ECO:0007669"/>
    <property type="project" value="UniProtKB-KW"/>
</dbReference>
<feature type="compositionally biased region" description="Basic and acidic residues" evidence="5">
    <location>
        <begin position="332"/>
        <end position="349"/>
    </location>
</feature>
<dbReference type="NCBIfam" id="NF040570">
    <property type="entry name" value="guided_TnpB"/>
    <property type="match status" value="1"/>
</dbReference>
<reference evidence="8" key="1">
    <citation type="journal article" date="2014" name="Int. J. Syst. Evol. Microbiol.">
        <title>Complete genome sequence of Corynebacterium casei LMG S-19264T (=DSM 44701T), isolated from a smear-ripened cheese.</title>
        <authorList>
            <consortium name="US DOE Joint Genome Institute (JGI-PGF)"/>
            <person name="Walter F."/>
            <person name="Albersmeier A."/>
            <person name="Kalinowski J."/>
            <person name="Ruckert C."/>
        </authorList>
    </citation>
    <scope>NUCLEOTIDE SEQUENCE</scope>
    <source>
        <strain evidence="8">JCM 4637</strain>
    </source>
</reference>
<dbReference type="Pfam" id="PF07282">
    <property type="entry name" value="Cas12f1-like_TNB"/>
    <property type="match status" value="1"/>
</dbReference>